<comment type="caution">
    <text evidence="2">The sequence shown here is derived from an EMBL/GenBank/DDBJ whole genome shotgun (WGS) entry which is preliminary data.</text>
</comment>
<organism evidence="2 3">
    <name type="scientific">Liparis tanakae</name>
    <name type="common">Tanaka's snailfish</name>
    <dbReference type="NCBI Taxonomy" id="230148"/>
    <lineage>
        <taxon>Eukaryota</taxon>
        <taxon>Metazoa</taxon>
        <taxon>Chordata</taxon>
        <taxon>Craniata</taxon>
        <taxon>Vertebrata</taxon>
        <taxon>Euteleostomi</taxon>
        <taxon>Actinopterygii</taxon>
        <taxon>Neopterygii</taxon>
        <taxon>Teleostei</taxon>
        <taxon>Neoteleostei</taxon>
        <taxon>Acanthomorphata</taxon>
        <taxon>Eupercaria</taxon>
        <taxon>Perciformes</taxon>
        <taxon>Cottioidei</taxon>
        <taxon>Cottales</taxon>
        <taxon>Liparidae</taxon>
        <taxon>Liparis</taxon>
    </lineage>
</organism>
<name>A0A4Z2IX13_9TELE</name>
<dbReference type="Proteomes" id="UP000314294">
    <property type="component" value="Unassembled WGS sequence"/>
</dbReference>
<dbReference type="EMBL" id="SRLO01000039">
    <property type="protein sequence ID" value="TNN82529.1"/>
    <property type="molecule type" value="Genomic_DNA"/>
</dbReference>
<gene>
    <name evidence="2" type="ORF">EYF80_007364</name>
</gene>
<feature type="compositionally biased region" description="Polar residues" evidence="1">
    <location>
        <begin position="1"/>
        <end position="22"/>
    </location>
</feature>
<sequence>MLDSTASQPSNPAWQHKQPFTNTDRKHHRKCSPERVAIGQTPSHVTEAQRPTFAAIAVRETPGAEKAVTFCPANQLPQSSQDLSLHQHKHWGHLIENLLHHDFKGISQEELALCMVNKRLIQVTESVGLRPIRCCQKSYA</sequence>
<evidence type="ECO:0000313" key="3">
    <source>
        <dbReference type="Proteomes" id="UP000314294"/>
    </source>
</evidence>
<proteinExistence type="predicted"/>
<keyword evidence="3" id="KW-1185">Reference proteome</keyword>
<accession>A0A4Z2IX13</accession>
<protein>
    <submittedName>
        <fullName evidence="2">Uncharacterized protein</fullName>
    </submittedName>
</protein>
<evidence type="ECO:0000313" key="2">
    <source>
        <dbReference type="EMBL" id="TNN82529.1"/>
    </source>
</evidence>
<feature type="region of interest" description="Disordered" evidence="1">
    <location>
        <begin position="1"/>
        <end position="32"/>
    </location>
</feature>
<dbReference type="AlphaFoldDB" id="A0A4Z2IX13"/>
<reference evidence="2 3" key="1">
    <citation type="submission" date="2019-03" db="EMBL/GenBank/DDBJ databases">
        <title>First draft genome of Liparis tanakae, snailfish: a comprehensive survey of snailfish specific genes.</title>
        <authorList>
            <person name="Kim W."/>
            <person name="Song I."/>
            <person name="Jeong J.-H."/>
            <person name="Kim D."/>
            <person name="Kim S."/>
            <person name="Ryu S."/>
            <person name="Song J.Y."/>
            <person name="Lee S.K."/>
        </authorList>
    </citation>
    <scope>NUCLEOTIDE SEQUENCE [LARGE SCALE GENOMIC DNA]</scope>
    <source>
        <tissue evidence="2">Muscle</tissue>
    </source>
</reference>
<evidence type="ECO:0000256" key="1">
    <source>
        <dbReference type="SAM" id="MobiDB-lite"/>
    </source>
</evidence>